<proteinExistence type="predicted"/>
<dbReference type="InterPro" id="IPR002035">
    <property type="entry name" value="VWF_A"/>
</dbReference>
<dbReference type="InterPro" id="IPR036465">
    <property type="entry name" value="vWFA_dom_sf"/>
</dbReference>
<dbReference type="Pfam" id="PF00092">
    <property type="entry name" value="VWA"/>
    <property type="match status" value="1"/>
</dbReference>
<dbReference type="Proteomes" id="UP000287394">
    <property type="component" value="Chromosome"/>
</dbReference>
<accession>A0A402CUV6</accession>
<dbReference type="Gene3D" id="3.40.50.410">
    <property type="entry name" value="von Willebrand factor, type A domain"/>
    <property type="match status" value="1"/>
</dbReference>
<evidence type="ECO:0000313" key="2">
    <source>
        <dbReference type="EMBL" id="BDI29105.1"/>
    </source>
</evidence>
<organism evidence="2 3">
    <name type="scientific">Capsulimonas corticalis</name>
    <dbReference type="NCBI Taxonomy" id="2219043"/>
    <lineage>
        <taxon>Bacteria</taxon>
        <taxon>Bacillati</taxon>
        <taxon>Armatimonadota</taxon>
        <taxon>Armatimonadia</taxon>
        <taxon>Capsulimonadales</taxon>
        <taxon>Capsulimonadaceae</taxon>
        <taxon>Capsulimonas</taxon>
    </lineage>
</organism>
<dbReference type="PROSITE" id="PS50234">
    <property type="entry name" value="VWFA"/>
    <property type="match status" value="1"/>
</dbReference>
<feature type="compositionally biased region" description="Basic and acidic residues" evidence="1">
    <location>
        <begin position="1"/>
        <end position="12"/>
    </location>
</feature>
<dbReference type="EMBL" id="AP025739">
    <property type="protein sequence ID" value="BDI29105.1"/>
    <property type="molecule type" value="Genomic_DNA"/>
</dbReference>
<keyword evidence="3" id="KW-1185">Reference proteome</keyword>
<dbReference type="KEGG" id="ccot:CCAX7_11560"/>
<dbReference type="RefSeq" id="WP_119321148.1">
    <property type="nucleotide sequence ID" value="NZ_AP025739.1"/>
</dbReference>
<dbReference type="AlphaFoldDB" id="A0A402CUV6"/>
<evidence type="ECO:0000313" key="3">
    <source>
        <dbReference type="Proteomes" id="UP000287394"/>
    </source>
</evidence>
<dbReference type="OrthoDB" id="9781333at2"/>
<dbReference type="PANTHER" id="PTHR10579:SF43">
    <property type="entry name" value="ZINC FINGER (C3HC4-TYPE RING FINGER) FAMILY PROTEIN"/>
    <property type="match status" value="1"/>
</dbReference>
<dbReference type="SUPFAM" id="SSF53300">
    <property type="entry name" value="vWA-like"/>
    <property type="match status" value="1"/>
</dbReference>
<dbReference type="PANTHER" id="PTHR10579">
    <property type="entry name" value="CALCIUM-ACTIVATED CHLORIDE CHANNEL REGULATOR"/>
    <property type="match status" value="1"/>
</dbReference>
<gene>
    <name evidence="2" type="ORF">CCAX7_11560</name>
</gene>
<protein>
    <submittedName>
        <fullName evidence="2">Uncharacterized protein</fullName>
    </submittedName>
</protein>
<dbReference type="SMART" id="SM00327">
    <property type="entry name" value="VWA"/>
    <property type="match status" value="1"/>
</dbReference>
<dbReference type="InterPro" id="IPR051266">
    <property type="entry name" value="CLCR"/>
</dbReference>
<sequence>MSDADNTPKPDDAEIDAEGESLEASPFTPPPPVERALRMTMTPGNTQALALDTALEPLLFTLQTTGSPAGAANHIAGSRLPINLALVIDCSGSMGGEPLAYAKKACALVVDLLEPTDKLTIISFAETAEVLMPARRLANKPHIKDVIYGLSARSTTNLYDGMLAAFNQLGAAKTEHSVNRLLLLTDGEPSAGTRDFGSILGQVAEQRSRGIGVSAIGLGGDYNDEFISGLARRSGGSFTHVERPEEIPAAFEAEIERLSRIVARQVRLRLTLPSGVSVRQVHGRQPVFGNRTAEVVLDDIESGSSLLSLWEMETSPRPMGAYRLARAELLYEDGATGRSERLSEDLTTRFVGGRDAVAETSDTSVGAVTDWWRSIRDLDKTMMELRKQGMPQETLEAALGAVEAKANWHGRGEAAARIAKARTAIFAGGASEKLLMDTVFNLDQVRLS</sequence>
<reference evidence="2 3" key="1">
    <citation type="journal article" date="2019" name="Int. J. Syst. Evol. Microbiol.">
        <title>Capsulimonas corticalis gen. nov., sp. nov., an aerobic capsulated bacterium, of a novel bacterial order, Capsulimonadales ord. nov., of the class Armatimonadia of the phylum Armatimonadetes.</title>
        <authorList>
            <person name="Li J."/>
            <person name="Kudo C."/>
            <person name="Tonouchi A."/>
        </authorList>
    </citation>
    <scope>NUCLEOTIDE SEQUENCE [LARGE SCALE GENOMIC DNA]</scope>
    <source>
        <strain evidence="2 3">AX-7</strain>
    </source>
</reference>
<feature type="region of interest" description="Disordered" evidence="1">
    <location>
        <begin position="1"/>
        <end position="32"/>
    </location>
</feature>
<evidence type="ECO:0000256" key="1">
    <source>
        <dbReference type="SAM" id="MobiDB-lite"/>
    </source>
</evidence>
<name>A0A402CUV6_9BACT</name>